<dbReference type="Proteomes" id="UP000323075">
    <property type="component" value="Unassembled WGS sequence"/>
</dbReference>
<dbReference type="PANTHER" id="PTHR30222">
    <property type="entry name" value="SPERMIDINE/PUTRESCINE-BINDING PERIPLASMIC PROTEIN"/>
    <property type="match status" value="1"/>
</dbReference>
<sequence>MTDHTDLSRRQYVKTAALSAAATTALAGCMGGLDDGGDASTGDDGAWRDAELAAVPAAPDDRLYSADNTQSSGETIRHLTWSGYEAANVQRPFEKKFDCQTGVDLFTSNLDAFNRLDDGAWREFDHATFDMAWLPDLAEAGLIRPLDYEAWKPYTFDKYTDLFQRENGYEFAFLDEDYNFDADGQLYGVPQRFGWASFALNTDVVSESDARSYDAAWADEYDVGVYDLPFWGVQIVMLREGIDPYATHTDAEVERIREATVALFENAAGVYADVGSLNTALAAGDIDIAFVSGNWINGSLRRGGRFEYEARVPDEGGVIWVETTTMLKGSHPSVSTNYLAYMQHGITAKNLMWPTVGGTNVVPHQSSIDRLNRRQRTVLRIDDLQDIIDKSRFYTGVPDLDRLVSVWEDAKAEATG</sequence>
<dbReference type="PROSITE" id="PS51318">
    <property type="entry name" value="TAT"/>
    <property type="match status" value="1"/>
</dbReference>
<dbReference type="Proteomes" id="UP000296216">
    <property type="component" value="Chromosome"/>
</dbReference>
<reference evidence="2 4" key="1">
    <citation type="journal article" date="2019" name="Microbiol. Resour. Announc.">
        <title>The Genome Sequence of the Halobacterium salinarum Type Strain Is Closely Related to That of Laboratory Strains NRC-1 and R1.</title>
        <authorList>
            <person name="Pfeiffer F."/>
            <person name="Marchfelder A."/>
            <person name="Habermann B."/>
            <person name="Dyall-Smith M.L."/>
        </authorList>
    </citation>
    <scope>NUCLEOTIDE SEQUENCE [LARGE SCALE GENOMIC DNA]</scope>
    <source>
        <strain evidence="2">91-R6</strain>
        <strain evidence="4">ATCC 33171 / DSM 3754 / JCM 8978 / NBRC 102687 / NCIMB 764 / 91-R6</strain>
    </source>
</reference>
<dbReference type="InterPro" id="IPR006311">
    <property type="entry name" value="TAT_signal"/>
</dbReference>
<dbReference type="SUPFAM" id="SSF53850">
    <property type="entry name" value="Periplasmic binding protein-like II"/>
    <property type="match status" value="1"/>
</dbReference>
<reference evidence="3 5" key="2">
    <citation type="submission" date="2019-07" db="EMBL/GenBank/DDBJ databases">
        <title>Genomic Encyclopedia of Archaeal and Bacterial Type Strains, Phase II (KMG-II): from individual species to whole genera.</title>
        <authorList>
            <person name="Goeker M."/>
        </authorList>
    </citation>
    <scope>NUCLEOTIDE SEQUENCE [LARGE SCALE GENOMIC DNA]</scope>
    <source>
        <strain evidence="3 5">DSM 3754</strain>
    </source>
</reference>
<dbReference type="PANTHER" id="PTHR30222:SF17">
    <property type="entry name" value="SPERMIDINE_PUTRESCINE-BINDING PERIPLASMIC PROTEIN"/>
    <property type="match status" value="1"/>
</dbReference>
<dbReference type="AlphaFoldDB" id="A0A4D6GS24"/>
<name>A0A4D6GS24_HALS9</name>
<dbReference type="Gene3D" id="3.40.190.10">
    <property type="entry name" value="Periplasmic binding protein-like II"/>
    <property type="match status" value="2"/>
</dbReference>
<dbReference type="EMBL" id="CP038631">
    <property type="protein sequence ID" value="QCC44554.1"/>
    <property type="molecule type" value="Genomic_DNA"/>
</dbReference>
<dbReference type="GeneID" id="68693653"/>
<dbReference type="EMBL" id="VRYN01000002">
    <property type="protein sequence ID" value="TYO76399.1"/>
    <property type="molecule type" value="Genomic_DNA"/>
</dbReference>
<proteinExistence type="predicted"/>
<evidence type="ECO:0000256" key="1">
    <source>
        <dbReference type="ARBA" id="ARBA00022729"/>
    </source>
</evidence>
<reference evidence="2" key="3">
    <citation type="journal article" name="MicrobiologyOpen">
        <title>Whole-genome comparison between the type strain of Halobacterium salinarum (DSM 3754(T)) and the laboratory strains R1 and NRC-1.</title>
        <authorList>
            <person name="Pfeiffer F."/>
            <person name="Losensky G."/>
            <person name="Marchfelder A."/>
            <person name="Habermann B."/>
            <person name="Dyall-Smith M."/>
        </authorList>
    </citation>
    <scope>NUCLEOTIDE SEQUENCE</scope>
    <source>
        <strain evidence="2">91-R6</strain>
    </source>
</reference>
<gene>
    <name evidence="3" type="ORF">APQ99_01034</name>
    <name evidence="2" type="ORF">HBSAL_04150</name>
</gene>
<protein>
    <submittedName>
        <fullName evidence="2">Chemotactic signal transduction system periplasmic substrate-binding protein</fullName>
    </submittedName>
    <submittedName>
        <fullName evidence="3">Spermidine/putrescine transport system substrate-binding protein</fullName>
    </submittedName>
</protein>
<organism evidence="2 4">
    <name type="scientific">Halobacterium salinarum (strain ATCC 33171 / DSM 3754 / JCM 8978 / NBRC 102687 / NCIMB 764 / 91-R6)</name>
    <dbReference type="NCBI Taxonomy" id="2597657"/>
    <lineage>
        <taxon>Archaea</taxon>
        <taxon>Methanobacteriati</taxon>
        <taxon>Methanobacteriota</taxon>
        <taxon>Stenosarchaea group</taxon>
        <taxon>Halobacteria</taxon>
        <taxon>Halobacteriales</taxon>
        <taxon>Halobacteriaceae</taxon>
        <taxon>Halobacterium</taxon>
    </lineage>
</organism>
<evidence type="ECO:0000313" key="3">
    <source>
        <dbReference type="EMBL" id="TYO76399.1"/>
    </source>
</evidence>
<evidence type="ECO:0000313" key="2">
    <source>
        <dbReference type="EMBL" id="QCC44554.1"/>
    </source>
</evidence>
<evidence type="ECO:0000313" key="5">
    <source>
        <dbReference type="Proteomes" id="UP000323075"/>
    </source>
</evidence>
<dbReference type="RefSeq" id="WP_010902567.1">
    <property type="nucleotide sequence ID" value="NZ_VRYN01000002.1"/>
</dbReference>
<evidence type="ECO:0000313" key="4">
    <source>
        <dbReference type="Proteomes" id="UP000296216"/>
    </source>
</evidence>
<keyword evidence="1" id="KW-0732">Signal</keyword>
<accession>A0A4D6GS24</accession>